<evidence type="ECO:0000313" key="14">
    <source>
        <dbReference type="EMBL" id="RGM41022.1"/>
    </source>
</evidence>
<dbReference type="GO" id="GO:0015031">
    <property type="term" value="P:protein transport"/>
    <property type="evidence" value="ECO:0007669"/>
    <property type="project" value="UniProtKB-KW"/>
</dbReference>
<dbReference type="Proteomes" id="UP000260862">
    <property type="component" value="Unassembled WGS sequence"/>
</dbReference>
<organism evidence="13 16">
    <name type="scientific">Phocaeicola plebeius</name>
    <dbReference type="NCBI Taxonomy" id="310297"/>
    <lineage>
        <taxon>Bacteria</taxon>
        <taxon>Pseudomonadati</taxon>
        <taxon>Bacteroidota</taxon>
        <taxon>Bacteroidia</taxon>
        <taxon>Bacteroidales</taxon>
        <taxon>Bacteroidaceae</taxon>
        <taxon>Phocaeicola</taxon>
    </lineage>
</organism>
<dbReference type="RefSeq" id="WP_117672015.1">
    <property type="nucleotide sequence ID" value="NZ_CABOGR010000010.1"/>
</dbReference>
<evidence type="ECO:0000256" key="9">
    <source>
        <dbReference type="ARBA" id="ARBA00023136"/>
    </source>
</evidence>
<dbReference type="PANTHER" id="PTHR33446:SF2">
    <property type="entry name" value="PROTEIN TONB"/>
    <property type="match status" value="1"/>
</dbReference>
<dbReference type="EMBL" id="QSTF01000011">
    <property type="protein sequence ID" value="RGM41022.1"/>
    <property type="molecule type" value="Genomic_DNA"/>
</dbReference>
<dbReference type="GO" id="GO:0031992">
    <property type="term" value="F:energy transducer activity"/>
    <property type="evidence" value="ECO:0007669"/>
    <property type="project" value="TreeGrafter"/>
</dbReference>
<evidence type="ECO:0000313" key="16">
    <source>
        <dbReference type="Proteomes" id="UP000260862"/>
    </source>
</evidence>
<evidence type="ECO:0000256" key="1">
    <source>
        <dbReference type="ARBA" id="ARBA00004383"/>
    </source>
</evidence>
<evidence type="ECO:0000256" key="6">
    <source>
        <dbReference type="ARBA" id="ARBA00022692"/>
    </source>
</evidence>
<feature type="domain" description="Bacterial Ig-like" evidence="12">
    <location>
        <begin position="90"/>
        <end position="193"/>
    </location>
</feature>
<comment type="similarity">
    <text evidence="2">Belongs to the TonB family.</text>
</comment>
<proteinExistence type="inferred from homology"/>
<evidence type="ECO:0000259" key="11">
    <source>
        <dbReference type="Pfam" id="PF03544"/>
    </source>
</evidence>
<keyword evidence="16" id="KW-1185">Reference proteome</keyword>
<evidence type="ECO:0000256" key="3">
    <source>
        <dbReference type="ARBA" id="ARBA00022448"/>
    </source>
</evidence>
<dbReference type="Pfam" id="PF03544">
    <property type="entry name" value="TonB_C"/>
    <property type="match status" value="1"/>
</dbReference>
<protein>
    <submittedName>
        <fullName evidence="13">Energy transducer TonB</fullName>
    </submittedName>
</protein>
<dbReference type="NCBIfam" id="TIGR01352">
    <property type="entry name" value="tonB_Cterm"/>
    <property type="match status" value="1"/>
</dbReference>
<accession>A0A3E4N396</accession>
<evidence type="ECO:0000256" key="4">
    <source>
        <dbReference type="ARBA" id="ARBA00022475"/>
    </source>
</evidence>
<evidence type="ECO:0000256" key="2">
    <source>
        <dbReference type="ARBA" id="ARBA00006555"/>
    </source>
</evidence>
<dbReference type="InterPro" id="IPR051045">
    <property type="entry name" value="TonB-dependent_transducer"/>
</dbReference>
<keyword evidence="7" id="KW-0653">Protein transport</keyword>
<reference evidence="15 16" key="1">
    <citation type="submission" date="2018-08" db="EMBL/GenBank/DDBJ databases">
        <title>A genome reference for cultivated species of the human gut microbiota.</title>
        <authorList>
            <person name="Zou Y."/>
            <person name="Xue W."/>
            <person name="Luo G."/>
        </authorList>
    </citation>
    <scope>NUCLEOTIDE SEQUENCE [LARGE SCALE GENOMIC DNA]</scope>
    <source>
        <strain evidence="14 15">OM08-14</strain>
        <strain evidence="13 16">TF10-3AC</strain>
    </source>
</reference>
<evidence type="ECO:0000259" key="12">
    <source>
        <dbReference type="Pfam" id="PF20251"/>
    </source>
</evidence>
<keyword evidence="8" id="KW-1133">Transmembrane helix</keyword>
<keyword evidence="6" id="KW-0812">Transmembrane</keyword>
<dbReference type="EMBL" id="QSQT01000010">
    <property type="protein sequence ID" value="RGK56488.1"/>
    <property type="molecule type" value="Genomic_DNA"/>
</dbReference>
<feature type="compositionally biased region" description="Acidic residues" evidence="10">
    <location>
        <begin position="46"/>
        <end position="60"/>
    </location>
</feature>
<dbReference type="SUPFAM" id="SSF74653">
    <property type="entry name" value="TolA/TonB C-terminal domain"/>
    <property type="match status" value="1"/>
</dbReference>
<dbReference type="InterPro" id="IPR037682">
    <property type="entry name" value="TonB_C"/>
</dbReference>
<dbReference type="PANTHER" id="PTHR33446">
    <property type="entry name" value="PROTEIN TONB-RELATED"/>
    <property type="match status" value="1"/>
</dbReference>
<dbReference type="Gene3D" id="3.30.1150.10">
    <property type="match status" value="1"/>
</dbReference>
<dbReference type="AlphaFoldDB" id="A0A3E4N396"/>
<evidence type="ECO:0000313" key="15">
    <source>
        <dbReference type="Proteomes" id="UP000260780"/>
    </source>
</evidence>
<keyword evidence="3" id="KW-0813">Transport</keyword>
<name>A0A3E4N396_9BACT</name>
<feature type="domain" description="Bacterial Ig-like" evidence="12">
    <location>
        <begin position="282"/>
        <end position="378"/>
    </location>
</feature>
<evidence type="ECO:0000256" key="5">
    <source>
        <dbReference type="ARBA" id="ARBA00022519"/>
    </source>
</evidence>
<feature type="region of interest" description="Disordered" evidence="10">
    <location>
        <begin position="36"/>
        <end position="67"/>
    </location>
</feature>
<evidence type="ECO:0000256" key="8">
    <source>
        <dbReference type="ARBA" id="ARBA00022989"/>
    </source>
</evidence>
<evidence type="ECO:0000256" key="7">
    <source>
        <dbReference type="ARBA" id="ARBA00022927"/>
    </source>
</evidence>
<dbReference type="GO" id="GO:0098797">
    <property type="term" value="C:plasma membrane protein complex"/>
    <property type="evidence" value="ECO:0007669"/>
    <property type="project" value="TreeGrafter"/>
</dbReference>
<comment type="caution">
    <text evidence="13">The sequence shown here is derived from an EMBL/GenBank/DDBJ whole genome shotgun (WGS) entry which is preliminary data.</text>
</comment>
<gene>
    <name evidence="14" type="ORF">DXC17_06585</name>
    <name evidence="13" type="ORF">DXD04_06815</name>
</gene>
<evidence type="ECO:0000256" key="10">
    <source>
        <dbReference type="SAM" id="MobiDB-lite"/>
    </source>
</evidence>
<keyword evidence="5" id="KW-0997">Cell inner membrane</keyword>
<dbReference type="Pfam" id="PF20251">
    <property type="entry name" value="Big_14"/>
    <property type="match status" value="2"/>
</dbReference>
<dbReference type="Proteomes" id="UP000260780">
    <property type="component" value="Unassembled WGS sequence"/>
</dbReference>
<dbReference type="InterPro" id="IPR006260">
    <property type="entry name" value="TonB/TolA_C"/>
</dbReference>
<sequence length="529" mass="60591">MKTNAFFQLFVAVVCVMCVGCTGKRKAQPVDVLAKETPPAVQSPEVTDDTLAAEEPDTETSTDTPPQPVAMVLEPVVRDIPVGRPLSADSLYMHTEYDYYPVATSKVKVFITSRANREYDSGEGYSLVYYNEALKQWEPQPTNPIINDVLWVFTPDYPTDRQTIQFYTDKNRPGRYRIYKSFNRNTCTAYAEFELVSKAQHRKLLDKISQYGKEHPKDRVIENLNTSFFRDNDTLYMSWMVNSEALQKEFRQKVLNYAAIVVNDGKEDVATYFTQPMCTDTFGIKMYTEKAVYPLNTESVAVRIVNRSGRSISMGSPYRVLRKEGEKWLSLPRATVWTLEERILPSNKIYPFSASLYTSLRMLTPGIYRVVKKMDIGDNYHDWYFAAEFRIGHKVEERDASDKEPSSKPLQEVAEEKDLDIAYDEVEEMPEFPGGMSALMDFIRKNLNYDKSLVPETVVIPRVIVQFVIDEEGNIIHPVVLRGVNPALDEEALRVVKLMPKWKPGRQSGKPEKVRYAIPVTFERAAKVS</sequence>
<dbReference type="InterPro" id="IPR046878">
    <property type="entry name" value="Big_14"/>
</dbReference>
<comment type="subcellular location">
    <subcellularLocation>
        <location evidence="1">Cell inner membrane</location>
        <topology evidence="1">Single-pass membrane protein</topology>
        <orientation evidence="1">Periplasmic side</orientation>
    </subcellularLocation>
</comment>
<dbReference type="GO" id="GO:0055085">
    <property type="term" value="P:transmembrane transport"/>
    <property type="evidence" value="ECO:0007669"/>
    <property type="project" value="InterPro"/>
</dbReference>
<evidence type="ECO:0000313" key="13">
    <source>
        <dbReference type="EMBL" id="RGK56488.1"/>
    </source>
</evidence>
<keyword evidence="4" id="KW-1003">Cell membrane</keyword>
<keyword evidence="9" id="KW-0472">Membrane</keyword>
<feature type="domain" description="TonB C-terminal" evidence="11">
    <location>
        <begin position="462"/>
        <end position="523"/>
    </location>
</feature>